<dbReference type="Proteomes" id="UP000179467">
    <property type="component" value="Unassembled WGS sequence"/>
</dbReference>
<evidence type="ECO:0000259" key="1">
    <source>
        <dbReference type="Pfam" id="PF20008"/>
    </source>
</evidence>
<name>A0A1S1HA58_9SPHN</name>
<sequence>MDSRTDIDTDRIDEAVLALLWLNLSTTGTAWKGFDWNAMDRLHERGLISDPARKAKSVHLTDEGMAEAERLFNALFARPRILPRRCESHNPAIAAGSAEMPGASLSPVLPARPTLAASLMA</sequence>
<dbReference type="Pfam" id="PF20008">
    <property type="entry name" value="DUF6429"/>
    <property type="match status" value="1"/>
</dbReference>
<dbReference type="AlphaFoldDB" id="A0A1S1HA58"/>
<evidence type="ECO:0000313" key="2">
    <source>
        <dbReference type="EMBL" id="OHT18722.1"/>
    </source>
</evidence>
<keyword evidence="3" id="KW-1185">Reference proteome</keyword>
<comment type="caution">
    <text evidence="2">The sequence shown here is derived from an EMBL/GenBank/DDBJ whole genome shotgun (WGS) entry which is preliminary data.</text>
</comment>
<reference evidence="2 3" key="1">
    <citation type="submission" date="2016-09" db="EMBL/GenBank/DDBJ databases">
        <title>Metabolic pathway, cell adaptation mechanisms and a novel monoxygenase revealed through proteogenomic-transcription analysis of a Sphingomonas haloaromaticamans strain degrading the fungicide ortho-phenylphenol.</title>
        <authorList>
            <person name="Perruchon C."/>
            <person name="Papadopoulou E.S."/>
            <person name="Rousidou C."/>
            <person name="Vasileiadis S."/>
            <person name="Tanou G."/>
            <person name="Amoutzias G."/>
            <person name="Molassiotis A."/>
            <person name="Karpouzas D.G."/>
        </authorList>
    </citation>
    <scope>NUCLEOTIDE SEQUENCE [LARGE SCALE GENOMIC DNA]</scope>
    <source>
        <strain evidence="2 3">P3</strain>
    </source>
</reference>
<organism evidence="2 3">
    <name type="scientific">Edaphosphingomonas haloaromaticamans</name>
    <dbReference type="NCBI Taxonomy" id="653954"/>
    <lineage>
        <taxon>Bacteria</taxon>
        <taxon>Pseudomonadati</taxon>
        <taxon>Pseudomonadota</taxon>
        <taxon>Alphaproteobacteria</taxon>
        <taxon>Sphingomonadales</taxon>
        <taxon>Rhizorhabdaceae</taxon>
        <taxon>Edaphosphingomonas</taxon>
    </lineage>
</organism>
<evidence type="ECO:0000313" key="3">
    <source>
        <dbReference type="Proteomes" id="UP000179467"/>
    </source>
</evidence>
<dbReference type="EMBL" id="MIPT01000001">
    <property type="protein sequence ID" value="OHT18722.1"/>
    <property type="molecule type" value="Genomic_DNA"/>
</dbReference>
<proteinExistence type="predicted"/>
<feature type="domain" description="DUF6429" evidence="1">
    <location>
        <begin position="8"/>
        <end position="77"/>
    </location>
</feature>
<accession>A0A1S1HA58</accession>
<gene>
    <name evidence="2" type="ORF">BHE75_00696</name>
</gene>
<dbReference type="InterPro" id="IPR045489">
    <property type="entry name" value="DUF6429"/>
</dbReference>
<protein>
    <recommendedName>
        <fullName evidence="1">DUF6429 domain-containing protein</fullName>
    </recommendedName>
</protein>